<organism evidence="1 2">
    <name type="scientific">Paenibacillus lentus</name>
    <dbReference type="NCBI Taxonomy" id="1338368"/>
    <lineage>
        <taxon>Bacteria</taxon>
        <taxon>Bacillati</taxon>
        <taxon>Bacillota</taxon>
        <taxon>Bacilli</taxon>
        <taxon>Bacillales</taxon>
        <taxon>Paenibacillaceae</taxon>
        <taxon>Paenibacillus</taxon>
    </lineage>
</organism>
<name>A0A3S8RZW8_9BACL</name>
<evidence type="ECO:0000313" key="2">
    <source>
        <dbReference type="Proteomes" id="UP000273145"/>
    </source>
</evidence>
<accession>A0A3S8RZW8</accession>
<proteinExistence type="predicted"/>
<reference evidence="1 2" key="1">
    <citation type="submission" date="2018-11" db="EMBL/GenBank/DDBJ databases">
        <title>Genome sequencing of Paenibacillus lentus DSM25539(T).</title>
        <authorList>
            <person name="Kook J.-K."/>
            <person name="Park S.-N."/>
            <person name="Lim Y.K."/>
        </authorList>
    </citation>
    <scope>NUCLEOTIDE SEQUENCE [LARGE SCALE GENOMIC DNA]</scope>
    <source>
        <strain evidence="1 2">DSM 25539</strain>
    </source>
</reference>
<dbReference type="RefSeq" id="WP_125084667.1">
    <property type="nucleotide sequence ID" value="NZ_CP034248.1"/>
</dbReference>
<gene>
    <name evidence="1" type="ORF">EIM92_21960</name>
</gene>
<keyword evidence="2" id="KW-1185">Reference proteome</keyword>
<evidence type="ECO:0000313" key="1">
    <source>
        <dbReference type="EMBL" id="AZK48511.1"/>
    </source>
</evidence>
<dbReference type="EMBL" id="CP034248">
    <property type="protein sequence ID" value="AZK48511.1"/>
    <property type="molecule type" value="Genomic_DNA"/>
</dbReference>
<dbReference type="InterPro" id="IPR038559">
    <property type="entry name" value="XkdN-like_sf"/>
</dbReference>
<dbReference type="OrthoDB" id="1807498at2"/>
<dbReference type="AlphaFoldDB" id="A0A3S8RZW8"/>
<protein>
    <submittedName>
        <fullName evidence="1">XkdN-like protein</fullName>
    </submittedName>
</protein>
<dbReference type="Proteomes" id="UP000273145">
    <property type="component" value="Chromosome"/>
</dbReference>
<dbReference type="InterPro" id="IPR014986">
    <property type="entry name" value="XkdN-like"/>
</dbReference>
<dbReference type="Pfam" id="PF08890">
    <property type="entry name" value="Phage_TAC_5"/>
    <property type="match status" value="1"/>
</dbReference>
<dbReference type="Gene3D" id="3.30.2220.30">
    <property type="match status" value="1"/>
</dbReference>
<dbReference type="KEGG" id="plen:EIM92_21960"/>
<sequence length="135" mass="15073">MSLQEFLNANPIDGLTEEVTVSKRFKDAEGNLLKFKIKAMTGPDFEELRKRSTIIHKKGKVEFNAQQFNTTSVINNTLVPDFKDAESISKLGCSTPEQYVNKVLLPGEIATLAEHIQRLSGFDVGMDDLVEEAKN</sequence>